<reference evidence="3" key="1">
    <citation type="submission" date="2016-10" db="EMBL/GenBank/DDBJ databases">
        <authorList>
            <person name="Varghese N."/>
            <person name="Submissions S."/>
        </authorList>
    </citation>
    <scope>NUCLEOTIDE SEQUENCE [LARGE SCALE GENOMIC DNA]</scope>
    <source>
        <strain evidence="3">UNC178MFTsu3.1</strain>
    </source>
</reference>
<keyword evidence="2" id="KW-0449">Lipoprotein</keyword>
<dbReference type="EMBL" id="FONH01000008">
    <property type="protein sequence ID" value="SFF13305.1"/>
    <property type="molecule type" value="Genomic_DNA"/>
</dbReference>
<dbReference type="InterPro" id="IPR021308">
    <property type="entry name" value="GfcB"/>
</dbReference>
<protein>
    <submittedName>
        <fullName evidence="2">Group 4 capsule polysaccharide lipoprotein gfcB, YjbF</fullName>
    </submittedName>
</protein>
<name>A0A1I2G6R0_9GAMM</name>
<evidence type="ECO:0000313" key="3">
    <source>
        <dbReference type="Proteomes" id="UP000199477"/>
    </source>
</evidence>
<feature type="signal peptide" evidence="1">
    <location>
        <begin position="1"/>
        <end position="23"/>
    </location>
</feature>
<evidence type="ECO:0000256" key="1">
    <source>
        <dbReference type="SAM" id="SignalP"/>
    </source>
</evidence>
<proteinExistence type="predicted"/>
<organism evidence="2 3">
    <name type="scientific">Dyella marensis</name>
    <dbReference type="NCBI Taxonomy" id="500610"/>
    <lineage>
        <taxon>Bacteria</taxon>
        <taxon>Pseudomonadati</taxon>
        <taxon>Pseudomonadota</taxon>
        <taxon>Gammaproteobacteria</taxon>
        <taxon>Lysobacterales</taxon>
        <taxon>Rhodanobacteraceae</taxon>
        <taxon>Dyella</taxon>
    </lineage>
</organism>
<dbReference type="AlphaFoldDB" id="A0A1I2G6R0"/>
<feature type="chain" id="PRO_5011629738" evidence="1">
    <location>
        <begin position="24"/>
        <end position="225"/>
    </location>
</feature>
<dbReference type="STRING" id="500610.SAMN02799615_02517"/>
<dbReference type="SUPFAM" id="SSF159270">
    <property type="entry name" value="YmcC-like"/>
    <property type="match status" value="1"/>
</dbReference>
<evidence type="ECO:0000313" key="2">
    <source>
        <dbReference type="EMBL" id="SFF13305.1"/>
    </source>
</evidence>
<keyword evidence="3" id="KW-1185">Reference proteome</keyword>
<accession>A0A1I2G6R0</accession>
<dbReference type="Proteomes" id="UP000199477">
    <property type="component" value="Unassembled WGS sequence"/>
</dbReference>
<dbReference type="Pfam" id="PF11102">
    <property type="entry name" value="YjbF"/>
    <property type="match status" value="1"/>
</dbReference>
<dbReference type="PROSITE" id="PS51257">
    <property type="entry name" value="PROKAR_LIPOPROTEIN"/>
    <property type="match status" value="1"/>
</dbReference>
<dbReference type="InterPro" id="IPR023373">
    <property type="entry name" value="YmcC_sf"/>
</dbReference>
<keyword evidence="1" id="KW-0732">Signal</keyword>
<sequence length="225" mass="24749">MTSFPWRASLRLAALAAASWAVAGCTAVSLGSIDTIRNAVRGDPDVHPTAATVAAEPYYQLEVESSSGSAILLLASVQGDLQGWYGHDGQAVFLRHGVLVRTIGLDANLDHVAFDGGDPFATGLQHVQAATEYRRVLDWSPGYRYGINAVAHLEPKELENVEILGQVHRLRRYDERVRADGAGFDVTNRYWVDPADGFIWKSRQHVAPGQTLELIQLRPYREART</sequence>
<gene>
    <name evidence="2" type="ORF">SAMN02799615_02517</name>
</gene>
<dbReference type="Gene3D" id="2.40.360.10">
    <property type="entry name" value="YmcC-like"/>
    <property type="match status" value="1"/>
</dbReference>